<dbReference type="Pfam" id="PF01618">
    <property type="entry name" value="MotA_ExbB"/>
    <property type="match status" value="1"/>
</dbReference>
<dbReference type="EMBL" id="CP012333">
    <property type="protein sequence ID" value="AKU94674.1"/>
    <property type="molecule type" value="Genomic_DNA"/>
</dbReference>
<dbReference type="OrthoDB" id="9806929at2"/>
<keyword evidence="4" id="KW-0283">Flagellar rotation</keyword>
<dbReference type="GO" id="GO:0005886">
    <property type="term" value="C:plasma membrane"/>
    <property type="evidence" value="ECO:0007669"/>
    <property type="project" value="UniProtKB-SubCell"/>
</dbReference>
<evidence type="ECO:0000256" key="8">
    <source>
        <dbReference type="SAM" id="Phobius"/>
    </source>
</evidence>
<reference evidence="11 12" key="1">
    <citation type="submission" date="2015-08" db="EMBL/GenBank/DDBJ databases">
        <authorList>
            <person name="Babu N.S."/>
            <person name="Beckwith C.J."/>
            <person name="Beseler K.G."/>
            <person name="Brison A."/>
            <person name="Carone J.V."/>
            <person name="Caskin T.P."/>
            <person name="Diamond M."/>
            <person name="Durham M.E."/>
            <person name="Foxe J.M."/>
            <person name="Go M."/>
            <person name="Henderson B.A."/>
            <person name="Jones I.B."/>
            <person name="McGettigan J.A."/>
            <person name="Micheletti S.J."/>
            <person name="Nasrallah M.E."/>
            <person name="Ortiz D."/>
            <person name="Piller C.R."/>
            <person name="Privatt S.R."/>
            <person name="Schneider S.L."/>
            <person name="Sharp S."/>
            <person name="Smith T.C."/>
            <person name="Stanton J.D."/>
            <person name="Ullery H.E."/>
            <person name="Wilson R.J."/>
            <person name="Serrano M.G."/>
            <person name="Buck G."/>
            <person name="Lee V."/>
            <person name="Wang Y."/>
            <person name="Carvalho R."/>
            <person name="Voegtly L."/>
            <person name="Shi R."/>
            <person name="Duckworth R."/>
            <person name="Johnson A."/>
            <person name="Loviza R."/>
            <person name="Walstead R."/>
            <person name="Shah Z."/>
            <person name="Kiflezghi M."/>
            <person name="Wade K."/>
            <person name="Ball S.L."/>
            <person name="Bradley K.W."/>
            <person name="Asai D.J."/>
            <person name="Bowman C.A."/>
            <person name="Russell D.A."/>
            <person name="Pope W.H."/>
            <person name="Jacobs-Sera D."/>
            <person name="Hendrix R.W."/>
            <person name="Hatfull G.F."/>
        </authorList>
    </citation>
    <scope>NUCLEOTIDE SEQUENCE [LARGE SCALE GENOMIC DNA]</scope>
    <source>
        <strain evidence="11 12">DSM 27648</strain>
    </source>
</reference>
<dbReference type="PATRIC" id="fig|1391654.3.peg.1355"/>
<dbReference type="PANTHER" id="PTHR30433:SF3">
    <property type="entry name" value="MOTILITY PROTEIN A"/>
    <property type="match status" value="1"/>
</dbReference>
<dbReference type="NCBIfam" id="NF006583">
    <property type="entry name" value="PRK09109.1"/>
    <property type="match status" value="1"/>
</dbReference>
<dbReference type="STRING" id="1391654.AKJ09_01338"/>
<evidence type="ECO:0000256" key="1">
    <source>
        <dbReference type="ARBA" id="ARBA00004651"/>
    </source>
</evidence>
<dbReference type="PANTHER" id="PTHR30433">
    <property type="entry name" value="CHEMOTAXIS PROTEIN MOTA"/>
    <property type="match status" value="1"/>
</dbReference>
<evidence type="ECO:0000313" key="11">
    <source>
        <dbReference type="EMBL" id="AKU94674.1"/>
    </source>
</evidence>
<feature type="transmembrane region" description="Helical" evidence="8">
    <location>
        <begin position="31"/>
        <end position="51"/>
    </location>
</feature>
<keyword evidence="7" id="KW-0653">Protein transport</keyword>
<keyword evidence="7" id="KW-0813">Transport</keyword>
<keyword evidence="2" id="KW-1003">Cell membrane</keyword>
<dbReference type="InterPro" id="IPR046786">
    <property type="entry name" value="MotA_N"/>
</dbReference>
<keyword evidence="11" id="KW-0282">Flagellum</keyword>
<dbReference type="Pfam" id="PF20560">
    <property type="entry name" value="MotA_N"/>
    <property type="match status" value="1"/>
</dbReference>
<name>A0A0K1PNI8_9BACT</name>
<evidence type="ECO:0000313" key="12">
    <source>
        <dbReference type="Proteomes" id="UP000064967"/>
    </source>
</evidence>
<feature type="domain" description="Motility protein A N-terminal" evidence="10">
    <location>
        <begin position="6"/>
        <end position="79"/>
    </location>
</feature>
<proteinExistence type="inferred from homology"/>
<evidence type="ECO:0000256" key="3">
    <source>
        <dbReference type="ARBA" id="ARBA00022692"/>
    </source>
</evidence>
<evidence type="ECO:0000256" key="7">
    <source>
        <dbReference type="RuleBase" id="RU004057"/>
    </source>
</evidence>
<evidence type="ECO:0000256" key="6">
    <source>
        <dbReference type="ARBA" id="ARBA00023136"/>
    </source>
</evidence>
<dbReference type="InterPro" id="IPR002898">
    <property type="entry name" value="MotA_ExbB_proton_chnl"/>
</dbReference>
<dbReference type="KEGG" id="llu:AKJ09_01338"/>
<comment type="similarity">
    <text evidence="7">Belongs to the exbB/tolQ family.</text>
</comment>
<accession>A0A0K1PNI8</accession>
<evidence type="ECO:0000259" key="10">
    <source>
        <dbReference type="Pfam" id="PF20560"/>
    </source>
</evidence>
<feature type="transmembrane region" description="Helical" evidence="8">
    <location>
        <begin position="152"/>
        <end position="170"/>
    </location>
</feature>
<feature type="transmembrane region" description="Helical" evidence="8">
    <location>
        <begin position="182"/>
        <end position="204"/>
    </location>
</feature>
<dbReference type="GO" id="GO:0071978">
    <property type="term" value="P:bacterial-type flagellum-dependent swarming motility"/>
    <property type="evidence" value="ECO:0007669"/>
    <property type="project" value="InterPro"/>
</dbReference>
<dbReference type="GO" id="GO:0015031">
    <property type="term" value="P:protein transport"/>
    <property type="evidence" value="ECO:0007669"/>
    <property type="project" value="UniProtKB-KW"/>
</dbReference>
<dbReference type="RefSeq" id="WP_146646234.1">
    <property type="nucleotide sequence ID" value="NZ_CP012333.1"/>
</dbReference>
<evidence type="ECO:0000256" key="4">
    <source>
        <dbReference type="ARBA" id="ARBA00022779"/>
    </source>
</evidence>
<keyword evidence="6 8" id="KW-0472">Membrane</keyword>
<comment type="subcellular location">
    <subcellularLocation>
        <location evidence="1">Cell membrane</location>
        <topology evidence="1">Multi-pass membrane protein</topology>
    </subcellularLocation>
    <subcellularLocation>
        <location evidence="7">Membrane</location>
        <topology evidence="7">Multi-pass membrane protein</topology>
    </subcellularLocation>
</comment>
<protein>
    <submittedName>
        <fullName evidence="11">Flagellar motor rotation protein MotA</fullName>
    </submittedName>
</protein>
<feature type="domain" description="MotA/TolQ/ExbB proton channel" evidence="9">
    <location>
        <begin position="101"/>
        <end position="219"/>
    </location>
</feature>
<sequence length="265" mass="27314">MQPGPILGIAVALICILLGNTLEGGHLGSMVGGPAAMIVIGGTIGAVMVQYPLSTLAGAVKAALGTFQKPAEDAQKLLDEIVDYATRARRDGILALEKVAENASDAFLRKSLMMAVDGADAATVRETMELAIGQEEEHGEDHAKAFEAAGGYSPTIGIIGAVLGLIHVMSNLSDINAVGHGIAAAFVATIYGVAVANILFLPLGGRIKLRVRERTVTREMVLAGVLAIQAGMNPKLVRERLSEYLHNTEGAKAAGGAGAPVRATS</sequence>
<dbReference type="AlphaFoldDB" id="A0A0K1PNI8"/>
<dbReference type="InterPro" id="IPR047055">
    <property type="entry name" value="MotA-like"/>
</dbReference>
<keyword evidence="3 8" id="KW-0812">Transmembrane</keyword>
<organism evidence="11 12">
    <name type="scientific">Labilithrix luteola</name>
    <dbReference type="NCBI Taxonomy" id="1391654"/>
    <lineage>
        <taxon>Bacteria</taxon>
        <taxon>Pseudomonadati</taxon>
        <taxon>Myxococcota</taxon>
        <taxon>Polyangia</taxon>
        <taxon>Polyangiales</taxon>
        <taxon>Labilitrichaceae</taxon>
        <taxon>Labilithrix</taxon>
    </lineage>
</organism>
<dbReference type="Proteomes" id="UP000064967">
    <property type="component" value="Chromosome"/>
</dbReference>
<keyword evidence="12" id="KW-1185">Reference proteome</keyword>
<evidence type="ECO:0000256" key="5">
    <source>
        <dbReference type="ARBA" id="ARBA00022989"/>
    </source>
</evidence>
<keyword evidence="5 8" id="KW-1133">Transmembrane helix</keyword>
<evidence type="ECO:0000259" key="9">
    <source>
        <dbReference type="Pfam" id="PF01618"/>
    </source>
</evidence>
<keyword evidence="11" id="KW-0969">Cilium</keyword>
<dbReference type="GO" id="GO:0006935">
    <property type="term" value="P:chemotaxis"/>
    <property type="evidence" value="ECO:0007669"/>
    <property type="project" value="InterPro"/>
</dbReference>
<keyword evidence="11" id="KW-0966">Cell projection</keyword>
<evidence type="ECO:0000256" key="2">
    <source>
        <dbReference type="ARBA" id="ARBA00022475"/>
    </source>
</evidence>
<gene>
    <name evidence="11" type="ORF">AKJ09_01338</name>
</gene>